<evidence type="ECO:0000313" key="3">
    <source>
        <dbReference type="EMBL" id="KAK7534711.1"/>
    </source>
</evidence>
<dbReference type="InterPro" id="IPR038104">
    <property type="entry name" value="Rap1_C_sf"/>
</dbReference>
<feature type="compositionally biased region" description="Basic and acidic residues" evidence="1">
    <location>
        <begin position="382"/>
        <end position="398"/>
    </location>
</feature>
<dbReference type="Gene3D" id="1.10.10.2170">
    <property type="match status" value="1"/>
</dbReference>
<feature type="compositionally biased region" description="Acidic residues" evidence="1">
    <location>
        <begin position="250"/>
        <end position="262"/>
    </location>
</feature>
<accession>A0ABR1LHK4</accession>
<feature type="compositionally biased region" description="Basic and acidic residues" evidence="1">
    <location>
        <begin position="543"/>
        <end position="554"/>
    </location>
</feature>
<dbReference type="GeneID" id="92029005"/>
<proteinExistence type="predicted"/>
<evidence type="ECO:0000313" key="4">
    <source>
        <dbReference type="Proteomes" id="UP001360953"/>
    </source>
</evidence>
<comment type="caution">
    <text evidence="3">The sequence shown here is derived from an EMBL/GenBank/DDBJ whole genome shotgun (WGS) entry which is preliminary data.</text>
</comment>
<feature type="region of interest" description="Disordered" evidence="1">
    <location>
        <begin position="542"/>
        <end position="566"/>
    </location>
</feature>
<evidence type="ECO:0000259" key="2">
    <source>
        <dbReference type="Pfam" id="PF11626"/>
    </source>
</evidence>
<feature type="domain" description="TRF2-interacting telomeric protein/Rap1 C-terminal" evidence="2">
    <location>
        <begin position="512"/>
        <end position="612"/>
    </location>
</feature>
<organism evidence="3 4">
    <name type="scientific">Phyllosticta citribraziliensis</name>
    <dbReference type="NCBI Taxonomy" id="989973"/>
    <lineage>
        <taxon>Eukaryota</taxon>
        <taxon>Fungi</taxon>
        <taxon>Dikarya</taxon>
        <taxon>Ascomycota</taxon>
        <taxon>Pezizomycotina</taxon>
        <taxon>Dothideomycetes</taxon>
        <taxon>Dothideomycetes incertae sedis</taxon>
        <taxon>Botryosphaeriales</taxon>
        <taxon>Phyllostictaceae</taxon>
        <taxon>Phyllosticta</taxon>
    </lineage>
</organism>
<reference evidence="3 4" key="1">
    <citation type="submission" date="2024-04" db="EMBL/GenBank/DDBJ databases">
        <title>Phyllosticta paracitricarpa is synonymous to the EU quarantine fungus P. citricarpa based on phylogenomic analyses.</title>
        <authorList>
            <consortium name="Lawrence Berkeley National Laboratory"/>
            <person name="Van ingen-buijs V.A."/>
            <person name="Van westerhoven A.C."/>
            <person name="Haridas S."/>
            <person name="Skiadas P."/>
            <person name="Martin F."/>
            <person name="Groenewald J.Z."/>
            <person name="Crous P.W."/>
            <person name="Seidl M.F."/>
        </authorList>
    </citation>
    <scope>NUCLEOTIDE SEQUENCE [LARGE SCALE GENOMIC DNA]</scope>
    <source>
        <strain evidence="3 4">CPC 17464</strain>
    </source>
</reference>
<evidence type="ECO:0000256" key="1">
    <source>
        <dbReference type="SAM" id="MobiDB-lite"/>
    </source>
</evidence>
<dbReference type="InterPro" id="IPR021661">
    <property type="entry name" value="Rap1_C"/>
</dbReference>
<protein>
    <recommendedName>
        <fullName evidence="2">TRF2-interacting telomeric protein/Rap1 C-terminal domain-containing protein</fullName>
    </recommendedName>
</protein>
<feature type="region of interest" description="Disordered" evidence="1">
    <location>
        <begin position="87"/>
        <end position="262"/>
    </location>
</feature>
<name>A0ABR1LHK4_9PEZI</name>
<keyword evidence="4" id="KW-1185">Reference proteome</keyword>
<feature type="compositionally biased region" description="Acidic residues" evidence="1">
    <location>
        <begin position="350"/>
        <end position="368"/>
    </location>
</feature>
<feature type="compositionally biased region" description="Polar residues" evidence="1">
    <location>
        <begin position="90"/>
        <end position="100"/>
    </location>
</feature>
<feature type="region of interest" description="Disordered" evidence="1">
    <location>
        <begin position="349"/>
        <end position="399"/>
    </location>
</feature>
<sequence length="616" mass="69846">MIEECVADNNQAWIGLAREHGDHTAEQWRTFWEDCVRPIYRQVGESQTKAQIYDQAQKEWEAKMGADASVREWVSYFRKELAPRLRELPTTPNKEQTNGHTGERQVEDLKVNGDAPNSDPGKSARIPSPRRKHENGSWNTDGHYSSPVQSSLGKRQRGNDSDAENQNETPPAKRPQLDIPEEESEDKIHDSIEFSPSKKLASSSLGERKVIQIGFERSSSSSSSSSDLFVRGPSKDKGPEVQGSPKVEPEQDETQENEEGDIFEGWQGHIRRTLWELDDQKILELLELLRTAPSAPEEPDDMLPFDAAVMRTVHVLSTTDQSAAQWQAFKGVLLEKLQELGILAQLLEHDESDDESDEGEEEDQEEELNGLNGYQEEQNENQEEHFEHQDDQYEHQEQNEPLGDQYEHEEQYAPHDQQYEPQDEQYGQHDEQSALENGATNGQFDYEPTTVPESPLREVTPQINDSNDSTFTFVDSITQIDDENPSDYPIDLTSEAEAQAYITSRLSPPWAFSEAEILIALHATCSNSAALADRVLRWMRQNDPIKGKGKGKERSRGRRSSIGPNDKFLPVMAGVWTGDDDEAIVGMAGPEEEERIVRKHGATRCKQRRAFLMSFE</sequence>
<dbReference type="EMBL" id="JBBPEH010000008">
    <property type="protein sequence ID" value="KAK7534711.1"/>
    <property type="molecule type" value="Genomic_DNA"/>
</dbReference>
<feature type="compositionally biased region" description="Polar residues" evidence="1">
    <location>
        <begin position="136"/>
        <end position="153"/>
    </location>
</feature>
<dbReference type="Proteomes" id="UP001360953">
    <property type="component" value="Unassembled WGS sequence"/>
</dbReference>
<feature type="region of interest" description="Disordered" evidence="1">
    <location>
        <begin position="438"/>
        <end position="469"/>
    </location>
</feature>
<dbReference type="Pfam" id="PF11626">
    <property type="entry name" value="Rap1_C"/>
    <property type="match status" value="1"/>
</dbReference>
<feature type="compositionally biased region" description="Basic and acidic residues" evidence="1">
    <location>
        <begin position="101"/>
        <end position="111"/>
    </location>
</feature>
<gene>
    <name evidence="3" type="ORF">J3D65DRAFT_420454</name>
</gene>
<dbReference type="RefSeq" id="XP_066653436.1">
    <property type="nucleotide sequence ID" value="XM_066796099.1"/>
</dbReference>